<dbReference type="Proteomes" id="UP000799640">
    <property type="component" value="Unassembled WGS sequence"/>
</dbReference>
<dbReference type="SUPFAM" id="SSF48264">
    <property type="entry name" value="Cytochrome P450"/>
    <property type="match status" value="1"/>
</dbReference>
<dbReference type="PRINTS" id="PR00463">
    <property type="entry name" value="EP450I"/>
</dbReference>
<sequence length="297" mass="33152">MFSTRDVDYHARYRRCVNNAFTMMSLVTLEPLVDSTTKVFLDQTEKLFAQTGKICIFNNWLQYFAFDVVGSITFSKRLGFVDRNEDVDGILDFLTGFGEYSSLIGQMPGIDSLLRKNVVLMQLARWGFISRTFPLAQFALGRVKERELEMKEIQAKGADAIRKSGQGIDLLSRFNIAVHERPDFMNHHVVLTTANTMVSAGSETTGISLSAVFSYLAKHPRVHAHLLDELSNGTISFADSLVSWAESQRLLYLDAMIQEALRMYPALGLLLERIFPPQGAEICGHLIPGGTTVGCNA</sequence>
<keyword evidence="3" id="KW-0479">Metal-binding</keyword>
<comment type="cofactor">
    <cofactor evidence="1">
        <name>heme</name>
        <dbReference type="ChEBI" id="CHEBI:30413"/>
    </cofactor>
</comment>
<accession>A0A6G1I4G2</accession>
<comment type="similarity">
    <text evidence="2">Belongs to the cytochrome P450 family.</text>
</comment>
<reference evidence="5" key="1">
    <citation type="journal article" date="2020" name="Stud. Mycol.">
        <title>101 Dothideomycetes genomes: a test case for predicting lifestyles and emergence of pathogens.</title>
        <authorList>
            <person name="Haridas S."/>
            <person name="Albert R."/>
            <person name="Binder M."/>
            <person name="Bloem J."/>
            <person name="Labutti K."/>
            <person name="Salamov A."/>
            <person name="Andreopoulos B."/>
            <person name="Baker S."/>
            <person name="Barry K."/>
            <person name="Bills G."/>
            <person name="Bluhm B."/>
            <person name="Cannon C."/>
            <person name="Castanera R."/>
            <person name="Culley D."/>
            <person name="Daum C."/>
            <person name="Ezra D."/>
            <person name="Gonzalez J."/>
            <person name="Henrissat B."/>
            <person name="Kuo A."/>
            <person name="Liang C."/>
            <person name="Lipzen A."/>
            <person name="Lutzoni F."/>
            <person name="Magnuson J."/>
            <person name="Mondo S."/>
            <person name="Nolan M."/>
            <person name="Ohm R."/>
            <person name="Pangilinan J."/>
            <person name="Park H.-J."/>
            <person name="Ramirez L."/>
            <person name="Alfaro M."/>
            <person name="Sun H."/>
            <person name="Tritt A."/>
            <person name="Yoshinaga Y."/>
            <person name="Zwiers L.-H."/>
            <person name="Turgeon B."/>
            <person name="Goodwin S."/>
            <person name="Spatafora J."/>
            <person name="Crous P."/>
            <person name="Grigoriev I."/>
        </authorList>
    </citation>
    <scope>NUCLEOTIDE SEQUENCE</scope>
    <source>
        <strain evidence="5">CBS 262.69</strain>
    </source>
</reference>
<dbReference type="GO" id="GO:0016705">
    <property type="term" value="F:oxidoreductase activity, acting on paired donors, with incorporation or reduction of molecular oxygen"/>
    <property type="evidence" value="ECO:0007669"/>
    <property type="project" value="InterPro"/>
</dbReference>
<evidence type="ECO:0000256" key="2">
    <source>
        <dbReference type="ARBA" id="ARBA00010617"/>
    </source>
</evidence>
<evidence type="ECO:0000256" key="4">
    <source>
        <dbReference type="ARBA" id="ARBA00023004"/>
    </source>
</evidence>
<dbReference type="Gene3D" id="1.10.630.10">
    <property type="entry name" value="Cytochrome P450"/>
    <property type="match status" value="1"/>
</dbReference>
<evidence type="ECO:0000256" key="3">
    <source>
        <dbReference type="ARBA" id="ARBA00022723"/>
    </source>
</evidence>
<dbReference type="OrthoDB" id="3934656at2759"/>
<keyword evidence="4" id="KW-0408">Iron</keyword>
<proteinExistence type="inferred from homology"/>
<evidence type="ECO:0000313" key="5">
    <source>
        <dbReference type="EMBL" id="KAF2403162.1"/>
    </source>
</evidence>
<dbReference type="InterPro" id="IPR002401">
    <property type="entry name" value="Cyt_P450_E_grp-I"/>
</dbReference>
<dbReference type="GO" id="GO:0004497">
    <property type="term" value="F:monooxygenase activity"/>
    <property type="evidence" value="ECO:0007669"/>
    <property type="project" value="InterPro"/>
</dbReference>
<dbReference type="EMBL" id="ML996690">
    <property type="protein sequence ID" value="KAF2403162.1"/>
    <property type="molecule type" value="Genomic_DNA"/>
</dbReference>
<dbReference type="AlphaFoldDB" id="A0A6G1I4G2"/>
<name>A0A6G1I4G2_9PEZI</name>
<gene>
    <name evidence="5" type="ORF">EJ06DRAFT_573570</name>
</gene>
<protein>
    <submittedName>
        <fullName evidence="5">Cytochrome P450</fullName>
    </submittedName>
</protein>
<evidence type="ECO:0000256" key="1">
    <source>
        <dbReference type="ARBA" id="ARBA00001971"/>
    </source>
</evidence>
<dbReference type="PANTHER" id="PTHR24305">
    <property type="entry name" value="CYTOCHROME P450"/>
    <property type="match status" value="1"/>
</dbReference>
<evidence type="ECO:0000313" key="6">
    <source>
        <dbReference type="Proteomes" id="UP000799640"/>
    </source>
</evidence>
<dbReference type="InterPro" id="IPR036396">
    <property type="entry name" value="Cyt_P450_sf"/>
</dbReference>
<dbReference type="GO" id="GO:0005506">
    <property type="term" value="F:iron ion binding"/>
    <property type="evidence" value="ECO:0007669"/>
    <property type="project" value="InterPro"/>
</dbReference>
<organism evidence="5 6">
    <name type="scientific">Trichodelitschia bisporula</name>
    <dbReference type="NCBI Taxonomy" id="703511"/>
    <lineage>
        <taxon>Eukaryota</taxon>
        <taxon>Fungi</taxon>
        <taxon>Dikarya</taxon>
        <taxon>Ascomycota</taxon>
        <taxon>Pezizomycotina</taxon>
        <taxon>Dothideomycetes</taxon>
        <taxon>Dothideomycetes incertae sedis</taxon>
        <taxon>Phaeotrichales</taxon>
        <taxon>Phaeotrichaceae</taxon>
        <taxon>Trichodelitschia</taxon>
    </lineage>
</organism>
<dbReference type="InterPro" id="IPR050121">
    <property type="entry name" value="Cytochrome_P450_monoxygenase"/>
</dbReference>
<dbReference type="PANTHER" id="PTHR24305:SF232">
    <property type="entry name" value="P450, PUTATIVE (EUROFUNG)-RELATED"/>
    <property type="match status" value="1"/>
</dbReference>
<dbReference type="InterPro" id="IPR001128">
    <property type="entry name" value="Cyt_P450"/>
</dbReference>
<dbReference type="Pfam" id="PF00067">
    <property type="entry name" value="p450"/>
    <property type="match status" value="1"/>
</dbReference>
<dbReference type="GO" id="GO:0020037">
    <property type="term" value="F:heme binding"/>
    <property type="evidence" value="ECO:0007669"/>
    <property type="project" value="InterPro"/>
</dbReference>
<keyword evidence="6" id="KW-1185">Reference proteome</keyword>